<evidence type="ECO:0000313" key="2">
    <source>
        <dbReference type="EMBL" id="VDN03727.1"/>
    </source>
</evidence>
<evidence type="ECO:0000313" key="3">
    <source>
        <dbReference type="Proteomes" id="UP000271087"/>
    </source>
</evidence>
<dbReference type="AlphaFoldDB" id="A0A3P7KWZ4"/>
<sequence>GVTAILEMENSVDAQKAFSALAYSRFRSQPLFLEWAPYDVFKSRKLGSENENNDQKQRIIEIQTGETNNEFSAEDKKKLRRSKKHRLVEESIKIPDSQEKGMKILAKNVQKYCYRNILTNDEK</sequence>
<proteinExistence type="predicted"/>
<reference evidence="2 3" key="1">
    <citation type="submission" date="2018-08" db="EMBL/GenBank/DDBJ databases">
        <authorList>
            <person name="Laetsch R D."/>
            <person name="Stevens L."/>
            <person name="Kumar S."/>
            <person name="Blaxter L. M."/>
        </authorList>
    </citation>
    <scope>NUCLEOTIDE SEQUENCE [LARGE SCALE GENOMIC DNA]</scope>
</reference>
<dbReference type="EMBL" id="UYRW01016895">
    <property type="protein sequence ID" value="VDN03727.1"/>
    <property type="molecule type" value="Genomic_DNA"/>
</dbReference>
<gene>
    <name evidence="2" type="ORF">NOO_LOCUS13618</name>
</gene>
<accession>A0A3P7KWZ4</accession>
<feature type="non-terminal residue" evidence="2">
    <location>
        <position position="1"/>
    </location>
</feature>
<dbReference type="InterPro" id="IPR012677">
    <property type="entry name" value="Nucleotide-bd_a/b_plait_sf"/>
</dbReference>
<dbReference type="Gene3D" id="3.30.70.330">
    <property type="match status" value="1"/>
</dbReference>
<evidence type="ECO:0000256" key="1">
    <source>
        <dbReference type="SAM" id="MobiDB-lite"/>
    </source>
</evidence>
<dbReference type="Proteomes" id="UP000271087">
    <property type="component" value="Unassembled WGS sequence"/>
</dbReference>
<protein>
    <submittedName>
        <fullName evidence="2">Uncharacterized protein</fullName>
    </submittedName>
</protein>
<organism evidence="2 3">
    <name type="scientific">Onchocerca ochengi</name>
    <name type="common">Filarial nematode worm</name>
    <dbReference type="NCBI Taxonomy" id="42157"/>
    <lineage>
        <taxon>Eukaryota</taxon>
        <taxon>Metazoa</taxon>
        <taxon>Ecdysozoa</taxon>
        <taxon>Nematoda</taxon>
        <taxon>Chromadorea</taxon>
        <taxon>Rhabditida</taxon>
        <taxon>Spirurina</taxon>
        <taxon>Spiruromorpha</taxon>
        <taxon>Filarioidea</taxon>
        <taxon>Onchocercidae</taxon>
        <taxon>Onchocerca</taxon>
    </lineage>
</organism>
<dbReference type="OrthoDB" id="439639at2759"/>
<feature type="region of interest" description="Disordered" evidence="1">
    <location>
        <begin position="46"/>
        <end position="82"/>
    </location>
</feature>
<keyword evidence="3" id="KW-1185">Reference proteome</keyword>
<name>A0A3P7KWZ4_ONCOC</name>